<dbReference type="GO" id="GO:0005634">
    <property type="term" value="C:nucleus"/>
    <property type="evidence" value="ECO:0007669"/>
    <property type="project" value="UniProtKB-SubCell"/>
</dbReference>
<dbReference type="Gramene" id="QL04p042834:mrna">
    <property type="protein sequence ID" value="QL04p042834:mrna"/>
    <property type="gene ID" value="QL04p042834"/>
</dbReference>
<evidence type="ECO:0000313" key="6">
    <source>
        <dbReference type="EnsemblPlants" id="QL04p042834:mrna"/>
    </source>
</evidence>
<evidence type="ECO:0000256" key="5">
    <source>
        <dbReference type="SAM" id="MobiDB-lite"/>
    </source>
</evidence>
<feature type="compositionally biased region" description="Low complexity" evidence="5">
    <location>
        <begin position="52"/>
        <end position="62"/>
    </location>
</feature>
<reference evidence="6" key="2">
    <citation type="submission" date="2021-01" db="UniProtKB">
        <authorList>
            <consortium name="EnsemblPlants"/>
        </authorList>
    </citation>
    <scope>IDENTIFICATION</scope>
</reference>
<dbReference type="AlphaFoldDB" id="A0A7N2LHB0"/>
<dbReference type="PANTHER" id="PTHR31250:SF10">
    <property type="entry name" value="IQ DOMAIN-CONTAINING PROTEIN IQM3"/>
    <property type="match status" value="1"/>
</dbReference>
<evidence type="ECO:0000256" key="1">
    <source>
        <dbReference type="ARBA" id="ARBA00004123"/>
    </source>
</evidence>
<feature type="region of interest" description="Disordered" evidence="5">
    <location>
        <begin position="44"/>
        <end position="68"/>
    </location>
</feature>
<dbReference type="InterPro" id="IPR044159">
    <property type="entry name" value="IQM"/>
</dbReference>
<dbReference type="EnsemblPlants" id="QL04p042834:mrna">
    <property type="protein sequence ID" value="QL04p042834:mrna"/>
    <property type="gene ID" value="QL04p042834"/>
</dbReference>
<evidence type="ECO:0000256" key="3">
    <source>
        <dbReference type="ARBA" id="ARBA00022490"/>
    </source>
</evidence>
<feature type="compositionally biased region" description="Polar residues" evidence="5">
    <location>
        <begin position="203"/>
        <end position="218"/>
    </location>
</feature>
<feature type="compositionally biased region" description="Polar residues" evidence="5">
    <location>
        <begin position="164"/>
        <end position="177"/>
    </location>
</feature>
<dbReference type="PANTHER" id="PTHR31250">
    <property type="entry name" value="IQ DOMAIN-CONTAINING PROTEIN IQM3"/>
    <property type="match status" value="1"/>
</dbReference>
<accession>A0A7N2LHB0</accession>
<proteinExistence type="predicted"/>
<keyword evidence="4" id="KW-0539">Nucleus</keyword>
<keyword evidence="7" id="KW-1185">Reference proteome</keyword>
<name>A0A7N2LHB0_QUELO</name>
<sequence length="218" mass="24097">MWDSDTNSPKCGEQRFPFLDLSVFLGDRDFGSWAHTASVNDGLSQRIRPSSHRSNSPNPSGPLRLDVGDGKDVDLKDCKRSRLRLECIEYLGLKRKGSFHHSSFLAGGATLAAGRLKEVARSSGHYRTTAENLGSFLAFLDENGVNLDEVQVFFPKEDHESNNSHKSVNEGSYSTKNVQEESKLGDLTNSEPPCQAPRDNEINSRPSESCTYAQTKST</sequence>
<comment type="subcellular location">
    <subcellularLocation>
        <location evidence="2">Cytoplasm</location>
    </subcellularLocation>
    <subcellularLocation>
        <location evidence="1">Nucleus</location>
    </subcellularLocation>
</comment>
<evidence type="ECO:0000256" key="4">
    <source>
        <dbReference type="ARBA" id="ARBA00023242"/>
    </source>
</evidence>
<keyword evidence="3" id="KW-0963">Cytoplasm</keyword>
<evidence type="ECO:0000256" key="2">
    <source>
        <dbReference type="ARBA" id="ARBA00004496"/>
    </source>
</evidence>
<reference evidence="6 7" key="1">
    <citation type="journal article" date="2016" name="G3 (Bethesda)">
        <title>First Draft Assembly and Annotation of the Genome of a California Endemic Oak Quercus lobata Nee (Fagaceae).</title>
        <authorList>
            <person name="Sork V.L."/>
            <person name="Fitz-Gibbon S.T."/>
            <person name="Puiu D."/>
            <person name="Crepeau M."/>
            <person name="Gugger P.F."/>
            <person name="Sherman R."/>
            <person name="Stevens K."/>
            <person name="Langley C.H."/>
            <person name="Pellegrini M."/>
            <person name="Salzberg S.L."/>
        </authorList>
    </citation>
    <scope>NUCLEOTIDE SEQUENCE [LARGE SCALE GENOMIC DNA]</scope>
    <source>
        <strain evidence="6 7">cv. SW786</strain>
    </source>
</reference>
<protein>
    <submittedName>
        <fullName evidence="6">Uncharacterized protein</fullName>
    </submittedName>
</protein>
<dbReference type="GO" id="GO:0005737">
    <property type="term" value="C:cytoplasm"/>
    <property type="evidence" value="ECO:0007669"/>
    <property type="project" value="UniProtKB-SubCell"/>
</dbReference>
<feature type="region of interest" description="Disordered" evidence="5">
    <location>
        <begin position="156"/>
        <end position="218"/>
    </location>
</feature>
<dbReference type="Proteomes" id="UP000594261">
    <property type="component" value="Chromosome 4"/>
</dbReference>
<dbReference type="EMBL" id="LRBV02000004">
    <property type="status" value="NOT_ANNOTATED_CDS"/>
    <property type="molecule type" value="Genomic_DNA"/>
</dbReference>
<dbReference type="InParanoid" id="A0A7N2LHB0"/>
<evidence type="ECO:0000313" key="7">
    <source>
        <dbReference type="Proteomes" id="UP000594261"/>
    </source>
</evidence>
<organism evidence="6 7">
    <name type="scientific">Quercus lobata</name>
    <name type="common">Valley oak</name>
    <dbReference type="NCBI Taxonomy" id="97700"/>
    <lineage>
        <taxon>Eukaryota</taxon>
        <taxon>Viridiplantae</taxon>
        <taxon>Streptophyta</taxon>
        <taxon>Embryophyta</taxon>
        <taxon>Tracheophyta</taxon>
        <taxon>Spermatophyta</taxon>
        <taxon>Magnoliopsida</taxon>
        <taxon>eudicotyledons</taxon>
        <taxon>Gunneridae</taxon>
        <taxon>Pentapetalae</taxon>
        <taxon>rosids</taxon>
        <taxon>fabids</taxon>
        <taxon>Fagales</taxon>
        <taxon>Fagaceae</taxon>
        <taxon>Quercus</taxon>
    </lineage>
</organism>